<evidence type="ECO:0008006" key="3">
    <source>
        <dbReference type="Google" id="ProtNLM"/>
    </source>
</evidence>
<sequence length="147" mass="16299">MQSVGAFRILAECSTRCHLKMWPLGMPYLEDVPSMGMLRKLLNIPNRRMKKVYSQMEKTLVCLLSACSHAGLVDEGMCSYASMINDYMIAAELEHYTCMVDLLGHAGNLQEAENMIKSTPFKPDVATWMGLLGACRTHGNGDGKTCC</sequence>
<organism evidence="1 2">
    <name type="scientific">Sphagnum jensenii</name>
    <dbReference type="NCBI Taxonomy" id="128206"/>
    <lineage>
        <taxon>Eukaryota</taxon>
        <taxon>Viridiplantae</taxon>
        <taxon>Streptophyta</taxon>
        <taxon>Embryophyta</taxon>
        <taxon>Bryophyta</taxon>
        <taxon>Sphagnophytina</taxon>
        <taxon>Sphagnopsida</taxon>
        <taxon>Sphagnales</taxon>
        <taxon>Sphagnaceae</taxon>
        <taxon>Sphagnum</taxon>
    </lineage>
</organism>
<protein>
    <recommendedName>
        <fullName evidence="3">Pentatricopeptide repeat-containing protein</fullName>
    </recommendedName>
</protein>
<dbReference type="InterPro" id="IPR011990">
    <property type="entry name" value="TPR-like_helical_dom_sf"/>
</dbReference>
<gene>
    <name evidence="1" type="ORF">CSSPJE1EN1_LOCUS8372</name>
</gene>
<dbReference type="PANTHER" id="PTHR47926:SF455">
    <property type="entry name" value="PENTACOTRIPEPTIDE-REPEAT REGION OF PRORP DOMAIN-CONTAINING PROTEIN"/>
    <property type="match status" value="1"/>
</dbReference>
<dbReference type="Gene3D" id="1.25.40.10">
    <property type="entry name" value="Tetratricopeptide repeat domain"/>
    <property type="match status" value="1"/>
</dbReference>
<dbReference type="PANTHER" id="PTHR47926">
    <property type="entry name" value="PENTATRICOPEPTIDE REPEAT-CONTAINING PROTEIN"/>
    <property type="match status" value="1"/>
</dbReference>
<accession>A0ABP0W7W0</accession>
<dbReference type="InterPro" id="IPR046960">
    <property type="entry name" value="PPR_At4g14850-like_plant"/>
</dbReference>
<proteinExistence type="predicted"/>
<evidence type="ECO:0000313" key="1">
    <source>
        <dbReference type="EMBL" id="CAK9262894.1"/>
    </source>
</evidence>
<dbReference type="Proteomes" id="UP001497444">
    <property type="component" value="Chromosome 15"/>
</dbReference>
<evidence type="ECO:0000313" key="2">
    <source>
        <dbReference type="Proteomes" id="UP001497444"/>
    </source>
</evidence>
<name>A0ABP0W7W0_9BRYO</name>
<keyword evidence="2" id="KW-1185">Reference proteome</keyword>
<dbReference type="EMBL" id="OZ020110">
    <property type="protein sequence ID" value="CAK9262894.1"/>
    <property type="molecule type" value="Genomic_DNA"/>
</dbReference>
<reference evidence="1" key="1">
    <citation type="submission" date="2024-02" db="EMBL/GenBank/DDBJ databases">
        <authorList>
            <consortium name="ELIXIR-Norway"/>
            <consortium name="Elixir Norway"/>
        </authorList>
    </citation>
    <scope>NUCLEOTIDE SEQUENCE</scope>
</reference>